<dbReference type="InterPro" id="IPR023362">
    <property type="entry name" value="PH-BEACH_dom"/>
</dbReference>
<evidence type="ECO:0000259" key="6">
    <source>
        <dbReference type="PROSITE" id="PS51783"/>
    </source>
</evidence>
<keyword evidence="1 3" id="KW-0853">WD repeat</keyword>
<dbReference type="EMBL" id="JAOPGA020000797">
    <property type="protein sequence ID" value="KAL0481844.1"/>
    <property type="molecule type" value="Genomic_DNA"/>
</dbReference>
<dbReference type="CDD" id="cd06071">
    <property type="entry name" value="Beach"/>
    <property type="match status" value="1"/>
</dbReference>
<dbReference type="SMART" id="SM01026">
    <property type="entry name" value="Beach"/>
    <property type="match status" value="1"/>
</dbReference>
<evidence type="ECO:0000256" key="4">
    <source>
        <dbReference type="SAM" id="MobiDB-lite"/>
    </source>
</evidence>
<evidence type="ECO:0008006" key="9">
    <source>
        <dbReference type="Google" id="ProtNLM"/>
    </source>
</evidence>
<sequence>MDTNKSSSSSTPSSTVSESDWETVTKTNNNQSDENTLLFSKERQEKTQCVIDCELINQLDMIPGTLEITTAHIYFVPKDDESPHQYKWKLDTIQEIYKRRYLLRYTAIEIFLLSRKNYLINCSQHFIDTVLQTISSLNPPNIQMHAYSMTPQQLLKKSRATQLWRRRQISNFEYLIMLNTFANRTYNDLTQYPVFPWIIKDYTSNTIQLNNPRIYRDLSKPIGALDQNRLNNLLERYDSFNDPYIPKFHYGSHYSSVGTVLYYLIRLEPFTTFSIQLQSGQFDLPDRLFHSLDTTWHNIMLSNSDVKELIPEFYYQPEFLKNNNRVDLGIKQSGEHLNHVLLPPWASTPEEFVRINREALESDYVSDHLHEWIDLIFGYKQTGIEAERAHNVFYYLTYEGAVDIDKIDDPTLKKSIETQISNFGQTPSQLFKQAHPTREPRRIVPRFALWRDNAFASYASTLVRPDELALVEPNNSAAHVASPIYHVQAFNQDLIAQPQDKMMVVSAHRYLYQFLLNKPLRASMVSMNAVGNPMESSTLDRGVQCYAISHDAKWLFSGGHFDKSVKCTLINNQLLPKQSLFHHKDIVSCIALSHDGRYLVSGSLDCTVVIYPILFSGGNTSRRITTVIRNKVSSDASSHGNGGADIHPEARSGYLTGDNAILPDQPNHVLYGHEAPVISLDADADLDTVLSGGADGSCLIHSLREGRYVRTIRTVGGGRVDVLRLSGDGHILMHSMMDGLLSVHTLNGELLKHVQTEDSLRFIMVTPDSKYVICGGSKRCISVRRLCDLYELHCFEECASEIRSACLLPDGRNIMVGTQDGTVLFYALDNKILEQAEEFDMGSLNLLDSHGLSITSIVE</sequence>
<name>A0AAW2YYW1_9EUKA</name>
<evidence type="ECO:0000256" key="2">
    <source>
        <dbReference type="ARBA" id="ARBA00022737"/>
    </source>
</evidence>
<comment type="caution">
    <text evidence="7">The sequence shown here is derived from an EMBL/GenBank/DDBJ whole genome shotgun (WGS) entry which is preliminary data.</text>
</comment>
<evidence type="ECO:0000256" key="3">
    <source>
        <dbReference type="PROSITE-ProRule" id="PRU00221"/>
    </source>
</evidence>
<dbReference type="PANTHER" id="PTHR13743:SF112">
    <property type="entry name" value="BEACH DOMAIN-CONTAINING PROTEIN"/>
    <property type="match status" value="1"/>
</dbReference>
<dbReference type="Pfam" id="PF20426">
    <property type="entry name" value="NBCH_WD40"/>
    <property type="match status" value="1"/>
</dbReference>
<dbReference type="GO" id="GO:0005829">
    <property type="term" value="C:cytosol"/>
    <property type="evidence" value="ECO:0007669"/>
    <property type="project" value="TreeGrafter"/>
</dbReference>
<dbReference type="Gene3D" id="2.30.29.30">
    <property type="entry name" value="Pleckstrin-homology domain (PH domain)/Phosphotyrosine-binding domain (PTB)"/>
    <property type="match status" value="1"/>
</dbReference>
<dbReference type="InterPro" id="IPR011993">
    <property type="entry name" value="PH-like_dom_sf"/>
</dbReference>
<protein>
    <recommendedName>
        <fullName evidence="9">BEACH domain-containing protein</fullName>
    </recommendedName>
</protein>
<dbReference type="InterPro" id="IPR001680">
    <property type="entry name" value="WD40_rpt"/>
</dbReference>
<evidence type="ECO:0000256" key="1">
    <source>
        <dbReference type="ARBA" id="ARBA00022574"/>
    </source>
</evidence>
<feature type="repeat" description="WD" evidence="3">
    <location>
        <begin position="670"/>
        <end position="711"/>
    </location>
</feature>
<dbReference type="InterPro" id="IPR000409">
    <property type="entry name" value="BEACH_dom"/>
</dbReference>
<evidence type="ECO:0000313" key="8">
    <source>
        <dbReference type="Proteomes" id="UP001431209"/>
    </source>
</evidence>
<dbReference type="InterPro" id="IPR046851">
    <property type="entry name" value="NBCH_WD40"/>
</dbReference>
<dbReference type="SUPFAM" id="SSF50978">
    <property type="entry name" value="WD40 repeat-like"/>
    <property type="match status" value="1"/>
</dbReference>
<dbReference type="InterPro" id="IPR015943">
    <property type="entry name" value="WD40/YVTN_repeat-like_dom_sf"/>
</dbReference>
<dbReference type="CDD" id="cd01201">
    <property type="entry name" value="PH_BEACH"/>
    <property type="match status" value="1"/>
</dbReference>
<dbReference type="PROSITE" id="PS50197">
    <property type="entry name" value="BEACH"/>
    <property type="match status" value="1"/>
</dbReference>
<dbReference type="AlphaFoldDB" id="A0AAW2YYW1"/>
<dbReference type="Proteomes" id="UP001431209">
    <property type="component" value="Unassembled WGS sequence"/>
</dbReference>
<keyword evidence="2" id="KW-0677">Repeat</keyword>
<dbReference type="InterPro" id="IPR050865">
    <property type="entry name" value="BEACH_Domain"/>
</dbReference>
<dbReference type="GO" id="GO:0008104">
    <property type="term" value="P:intracellular protein localization"/>
    <property type="evidence" value="ECO:0007669"/>
    <property type="project" value="TreeGrafter"/>
</dbReference>
<evidence type="ECO:0000259" key="5">
    <source>
        <dbReference type="PROSITE" id="PS50197"/>
    </source>
</evidence>
<feature type="region of interest" description="Disordered" evidence="4">
    <location>
        <begin position="1"/>
        <end position="35"/>
    </location>
</feature>
<dbReference type="Pfam" id="PF14844">
    <property type="entry name" value="PH_BEACH"/>
    <property type="match status" value="1"/>
</dbReference>
<feature type="compositionally biased region" description="Polar residues" evidence="4">
    <location>
        <begin position="22"/>
        <end position="35"/>
    </location>
</feature>
<dbReference type="SUPFAM" id="SSF81837">
    <property type="entry name" value="BEACH domain"/>
    <property type="match status" value="1"/>
</dbReference>
<dbReference type="GO" id="GO:0019901">
    <property type="term" value="F:protein kinase binding"/>
    <property type="evidence" value="ECO:0007669"/>
    <property type="project" value="TreeGrafter"/>
</dbReference>
<proteinExistence type="predicted"/>
<feature type="repeat" description="WD" evidence="3">
    <location>
        <begin position="580"/>
        <end position="611"/>
    </location>
</feature>
<feature type="compositionally biased region" description="Low complexity" evidence="4">
    <location>
        <begin position="1"/>
        <end position="18"/>
    </location>
</feature>
<evidence type="ECO:0000313" key="7">
    <source>
        <dbReference type="EMBL" id="KAL0481844.1"/>
    </source>
</evidence>
<dbReference type="FunFam" id="1.10.1540.10:FF:000001">
    <property type="entry name" value="neurobeachin isoform X1"/>
    <property type="match status" value="1"/>
</dbReference>
<dbReference type="SMART" id="SM00320">
    <property type="entry name" value="WD40"/>
    <property type="match status" value="4"/>
</dbReference>
<keyword evidence="8" id="KW-1185">Reference proteome</keyword>
<feature type="domain" description="BEACH-type PH" evidence="6">
    <location>
        <begin position="42"/>
        <end position="135"/>
    </location>
</feature>
<gene>
    <name evidence="7" type="ORF">AKO1_011376</name>
</gene>
<dbReference type="PROSITE" id="PS50082">
    <property type="entry name" value="WD_REPEATS_2"/>
    <property type="match status" value="2"/>
</dbReference>
<organism evidence="7 8">
    <name type="scientific">Acrasis kona</name>
    <dbReference type="NCBI Taxonomy" id="1008807"/>
    <lineage>
        <taxon>Eukaryota</taxon>
        <taxon>Discoba</taxon>
        <taxon>Heterolobosea</taxon>
        <taxon>Tetramitia</taxon>
        <taxon>Eutetramitia</taxon>
        <taxon>Acrasidae</taxon>
        <taxon>Acrasis</taxon>
    </lineage>
</organism>
<dbReference type="PROSITE" id="PS51783">
    <property type="entry name" value="PH_BEACH"/>
    <property type="match status" value="1"/>
</dbReference>
<dbReference type="GO" id="GO:0016020">
    <property type="term" value="C:membrane"/>
    <property type="evidence" value="ECO:0007669"/>
    <property type="project" value="TreeGrafter"/>
</dbReference>
<accession>A0AAW2YYW1</accession>
<feature type="domain" description="BEACH" evidence="5">
    <location>
        <begin position="149"/>
        <end position="438"/>
    </location>
</feature>
<reference evidence="7 8" key="1">
    <citation type="submission" date="2024-03" db="EMBL/GenBank/DDBJ databases">
        <title>The Acrasis kona genome and developmental transcriptomes reveal deep origins of eukaryotic multicellular pathways.</title>
        <authorList>
            <person name="Sheikh S."/>
            <person name="Fu C.-J."/>
            <person name="Brown M.W."/>
            <person name="Baldauf S.L."/>
        </authorList>
    </citation>
    <scope>NUCLEOTIDE SEQUENCE [LARGE SCALE GENOMIC DNA]</scope>
    <source>
        <strain evidence="7 8">ATCC MYA-3509</strain>
    </source>
</reference>
<dbReference type="InterPro" id="IPR036372">
    <property type="entry name" value="BEACH_dom_sf"/>
</dbReference>
<dbReference type="PANTHER" id="PTHR13743">
    <property type="entry name" value="BEIGE/BEACH-RELATED"/>
    <property type="match status" value="1"/>
</dbReference>
<dbReference type="Gene3D" id="2.130.10.10">
    <property type="entry name" value="YVTN repeat-like/Quinoprotein amine dehydrogenase"/>
    <property type="match status" value="2"/>
</dbReference>
<dbReference type="SUPFAM" id="SSF50729">
    <property type="entry name" value="PH domain-like"/>
    <property type="match status" value="1"/>
</dbReference>
<dbReference type="InterPro" id="IPR036322">
    <property type="entry name" value="WD40_repeat_dom_sf"/>
</dbReference>
<dbReference type="Gene3D" id="1.10.1540.10">
    <property type="entry name" value="BEACH domain"/>
    <property type="match status" value="1"/>
</dbReference>
<dbReference type="Pfam" id="PF02138">
    <property type="entry name" value="Beach"/>
    <property type="match status" value="1"/>
</dbReference>